<protein>
    <recommendedName>
        <fullName evidence="2">Ig-like domain-containing protein</fullName>
    </recommendedName>
</protein>
<dbReference type="EMBL" id="QVQW01000038">
    <property type="protein sequence ID" value="RKU43792.1"/>
    <property type="molecule type" value="Genomic_DNA"/>
</dbReference>
<name>A0A420Y7E7_9PEZI</name>
<dbReference type="InterPro" id="IPR007110">
    <property type="entry name" value="Ig-like_dom"/>
</dbReference>
<organism evidence="3 4">
    <name type="scientific">Coniochaeta pulveracea</name>
    <dbReference type="NCBI Taxonomy" id="177199"/>
    <lineage>
        <taxon>Eukaryota</taxon>
        <taxon>Fungi</taxon>
        <taxon>Dikarya</taxon>
        <taxon>Ascomycota</taxon>
        <taxon>Pezizomycotina</taxon>
        <taxon>Sordariomycetes</taxon>
        <taxon>Sordariomycetidae</taxon>
        <taxon>Coniochaetales</taxon>
        <taxon>Coniochaetaceae</taxon>
        <taxon>Coniochaeta</taxon>
    </lineage>
</organism>
<feature type="domain" description="Ig-like" evidence="2">
    <location>
        <begin position="53"/>
        <end position="109"/>
    </location>
</feature>
<evidence type="ECO:0000259" key="2">
    <source>
        <dbReference type="PROSITE" id="PS50835"/>
    </source>
</evidence>
<evidence type="ECO:0000313" key="3">
    <source>
        <dbReference type="EMBL" id="RKU43792.1"/>
    </source>
</evidence>
<reference evidence="3 4" key="1">
    <citation type="submission" date="2018-08" db="EMBL/GenBank/DDBJ databases">
        <title>Draft genome of the lignicolous fungus Coniochaeta pulveracea.</title>
        <authorList>
            <person name="Borstlap C.J."/>
            <person name="De Witt R.N."/>
            <person name="Botha A."/>
            <person name="Volschenk H."/>
        </authorList>
    </citation>
    <scope>NUCLEOTIDE SEQUENCE [LARGE SCALE GENOMIC DNA]</scope>
    <source>
        <strain evidence="3 4">CAB683</strain>
    </source>
</reference>
<evidence type="ECO:0000313" key="4">
    <source>
        <dbReference type="Proteomes" id="UP000275385"/>
    </source>
</evidence>
<sequence length="109" mass="12097">MNIRLLTLFLRWVWCLSWMIKVANKVEDGEVIFDAEEPPARGGVEAELGQVVPKLLARMQNSWSSTAPGHTTEISLGCTVQAHWAVICWAMEGASHPPVLLPWSQSSRA</sequence>
<evidence type="ECO:0000256" key="1">
    <source>
        <dbReference type="SAM" id="SignalP"/>
    </source>
</evidence>
<keyword evidence="1" id="KW-0732">Signal</keyword>
<feature type="signal peptide" evidence="1">
    <location>
        <begin position="1"/>
        <end position="25"/>
    </location>
</feature>
<gene>
    <name evidence="3" type="ORF">DL546_005421</name>
</gene>
<dbReference type="AlphaFoldDB" id="A0A420Y7E7"/>
<comment type="caution">
    <text evidence="3">The sequence shown here is derived from an EMBL/GenBank/DDBJ whole genome shotgun (WGS) entry which is preliminary data.</text>
</comment>
<keyword evidence="4" id="KW-1185">Reference proteome</keyword>
<feature type="chain" id="PRO_5019355743" description="Ig-like domain-containing protein" evidence="1">
    <location>
        <begin position="26"/>
        <end position="109"/>
    </location>
</feature>
<proteinExistence type="predicted"/>
<dbReference type="Proteomes" id="UP000275385">
    <property type="component" value="Unassembled WGS sequence"/>
</dbReference>
<dbReference type="PROSITE" id="PS50835">
    <property type="entry name" value="IG_LIKE"/>
    <property type="match status" value="1"/>
</dbReference>
<accession>A0A420Y7E7</accession>